<evidence type="ECO:0000256" key="8">
    <source>
        <dbReference type="ARBA" id="ARBA00023136"/>
    </source>
</evidence>
<sequence>MVLNQAQHPGSGTRRPSALIWLLLSAVVIGLDQWSKAWVLASLPEFQAVKVIDGFWNWYRTYNTGAAFSFLSNAGGWQIWFFTALALGVCGLLGWWLSRTPRGDWRVALPYALVIGGALGNVIDRLVHGHVVDFIQWYVGEHYWPSFNIADSAIVCGAVGIALFGLSKKGGTETRAAEKP</sequence>
<keyword evidence="3 9" id="KW-0645">Protease</keyword>
<comment type="subcellular location">
    <subcellularLocation>
        <location evidence="9">Cell membrane</location>
        <topology evidence="9">Multi-pass membrane protein</topology>
    </subcellularLocation>
</comment>
<dbReference type="UniPathway" id="UPA00665"/>
<dbReference type="InterPro" id="IPR001872">
    <property type="entry name" value="Peptidase_A8"/>
</dbReference>
<keyword evidence="5 9" id="KW-0064">Aspartyl protease</keyword>
<gene>
    <name evidence="9" type="primary">lspA</name>
    <name evidence="12" type="ORF">EA660_00235</name>
</gene>
<keyword evidence="12" id="KW-0449">Lipoprotein</keyword>
<dbReference type="PROSITE" id="PS00855">
    <property type="entry name" value="SPASE_II"/>
    <property type="match status" value="1"/>
</dbReference>
<evidence type="ECO:0000256" key="7">
    <source>
        <dbReference type="ARBA" id="ARBA00022989"/>
    </source>
</evidence>
<keyword evidence="2 9" id="KW-1003">Cell membrane</keyword>
<organism evidence="12 13">
    <name type="scientific">Pseudoxanthomonas winnipegensis</name>
    <dbReference type="NCBI Taxonomy" id="2480810"/>
    <lineage>
        <taxon>Bacteria</taxon>
        <taxon>Pseudomonadati</taxon>
        <taxon>Pseudomonadota</taxon>
        <taxon>Gammaproteobacteria</taxon>
        <taxon>Lysobacterales</taxon>
        <taxon>Lysobacteraceae</taxon>
        <taxon>Pseudoxanthomonas</taxon>
    </lineage>
</organism>
<evidence type="ECO:0000256" key="6">
    <source>
        <dbReference type="ARBA" id="ARBA00022801"/>
    </source>
</evidence>
<comment type="similarity">
    <text evidence="1 9 11">Belongs to the peptidase A8 family.</text>
</comment>
<reference evidence="12 13" key="1">
    <citation type="submission" date="2019-02" db="EMBL/GenBank/DDBJ databases">
        <title>WGS of Pseudoxanthomonas species novum from clinical isolates.</title>
        <authorList>
            <person name="Bernier A.-M."/>
            <person name="Bernard K."/>
            <person name="Vachon A."/>
        </authorList>
    </citation>
    <scope>NUCLEOTIDE SEQUENCE [LARGE SCALE GENOMIC DNA]</scope>
    <source>
        <strain evidence="12 13">NML171200</strain>
    </source>
</reference>
<dbReference type="EMBL" id="SHMC01000001">
    <property type="protein sequence ID" value="TAA28071.1"/>
    <property type="molecule type" value="Genomic_DNA"/>
</dbReference>
<dbReference type="Proteomes" id="UP000292627">
    <property type="component" value="Unassembled WGS sequence"/>
</dbReference>
<evidence type="ECO:0000256" key="5">
    <source>
        <dbReference type="ARBA" id="ARBA00022750"/>
    </source>
</evidence>
<evidence type="ECO:0000256" key="1">
    <source>
        <dbReference type="ARBA" id="ARBA00006139"/>
    </source>
</evidence>
<comment type="catalytic activity">
    <reaction evidence="9 10">
        <text>Release of signal peptides from bacterial membrane prolipoproteins. Hydrolyzes -Xaa-Yaa-Zaa-|-(S,diacylglyceryl)Cys-, in which Xaa is hydrophobic (preferably Leu), and Yaa (Ala or Ser) and Zaa (Gly or Ala) have small, neutral side chains.</text>
        <dbReference type="EC" id="3.4.23.36"/>
    </reaction>
</comment>
<keyword evidence="6 9" id="KW-0378">Hydrolase</keyword>
<dbReference type="OrthoDB" id="9810259at2"/>
<proteinExistence type="inferred from homology"/>
<evidence type="ECO:0000256" key="3">
    <source>
        <dbReference type="ARBA" id="ARBA00022670"/>
    </source>
</evidence>
<dbReference type="EC" id="3.4.23.36" evidence="9"/>
<comment type="function">
    <text evidence="9 10">This protein specifically catalyzes the removal of signal peptides from prolipoproteins.</text>
</comment>
<comment type="caution">
    <text evidence="12">The sequence shown here is derived from an EMBL/GenBank/DDBJ whole genome shotgun (WGS) entry which is preliminary data.</text>
</comment>
<feature type="transmembrane region" description="Helical" evidence="9">
    <location>
        <begin position="77"/>
        <end position="98"/>
    </location>
</feature>
<feature type="active site" evidence="9">
    <location>
        <position position="151"/>
    </location>
</feature>
<feature type="active site" evidence="9">
    <location>
        <position position="133"/>
    </location>
</feature>
<dbReference type="PRINTS" id="PR00781">
    <property type="entry name" value="LIPOSIGPTASE"/>
</dbReference>
<name>A0A4Q8LFA9_9GAMM</name>
<keyword evidence="8 9" id="KW-0472">Membrane</keyword>
<feature type="transmembrane region" description="Helical" evidence="9">
    <location>
        <begin position="143"/>
        <end position="166"/>
    </location>
</feature>
<dbReference type="PANTHER" id="PTHR33695:SF1">
    <property type="entry name" value="LIPOPROTEIN SIGNAL PEPTIDASE"/>
    <property type="match status" value="1"/>
</dbReference>
<dbReference type="HAMAP" id="MF_00161">
    <property type="entry name" value="LspA"/>
    <property type="match status" value="1"/>
</dbReference>
<feature type="transmembrane region" description="Helical" evidence="9">
    <location>
        <begin position="105"/>
        <end position="123"/>
    </location>
</feature>
<dbReference type="GO" id="GO:0006508">
    <property type="term" value="P:proteolysis"/>
    <property type="evidence" value="ECO:0007669"/>
    <property type="project" value="UniProtKB-KW"/>
</dbReference>
<dbReference type="Pfam" id="PF01252">
    <property type="entry name" value="Peptidase_A8"/>
    <property type="match status" value="1"/>
</dbReference>
<protein>
    <recommendedName>
        <fullName evidence="9">Lipoprotein signal peptidase</fullName>
        <ecNumber evidence="9">3.4.23.36</ecNumber>
    </recommendedName>
    <alternativeName>
        <fullName evidence="9">Prolipoprotein signal peptidase</fullName>
    </alternativeName>
    <alternativeName>
        <fullName evidence="9">Signal peptidase II</fullName>
        <shortName evidence="9">SPase II</shortName>
    </alternativeName>
</protein>
<evidence type="ECO:0000256" key="2">
    <source>
        <dbReference type="ARBA" id="ARBA00022475"/>
    </source>
</evidence>
<keyword evidence="7 9" id="KW-1133">Transmembrane helix</keyword>
<dbReference type="AlphaFoldDB" id="A0A4Q8LFA9"/>
<evidence type="ECO:0000256" key="4">
    <source>
        <dbReference type="ARBA" id="ARBA00022692"/>
    </source>
</evidence>
<keyword evidence="4 9" id="KW-0812">Transmembrane</keyword>
<evidence type="ECO:0000313" key="13">
    <source>
        <dbReference type="Proteomes" id="UP000292627"/>
    </source>
</evidence>
<evidence type="ECO:0000256" key="11">
    <source>
        <dbReference type="RuleBase" id="RU004181"/>
    </source>
</evidence>
<evidence type="ECO:0000256" key="10">
    <source>
        <dbReference type="RuleBase" id="RU000594"/>
    </source>
</evidence>
<feature type="transmembrane region" description="Helical" evidence="9">
    <location>
        <begin position="18"/>
        <end position="35"/>
    </location>
</feature>
<dbReference type="PANTHER" id="PTHR33695">
    <property type="entry name" value="LIPOPROTEIN SIGNAL PEPTIDASE"/>
    <property type="match status" value="1"/>
</dbReference>
<evidence type="ECO:0000256" key="9">
    <source>
        <dbReference type="HAMAP-Rule" id="MF_00161"/>
    </source>
</evidence>
<dbReference type="NCBIfam" id="TIGR00077">
    <property type="entry name" value="lspA"/>
    <property type="match status" value="1"/>
</dbReference>
<accession>A0A4Q8LFA9</accession>
<comment type="pathway">
    <text evidence="9">Protein modification; lipoprotein biosynthesis (signal peptide cleavage).</text>
</comment>
<evidence type="ECO:0000313" key="12">
    <source>
        <dbReference type="EMBL" id="TAA28071.1"/>
    </source>
</evidence>
<dbReference type="GO" id="GO:0004190">
    <property type="term" value="F:aspartic-type endopeptidase activity"/>
    <property type="evidence" value="ECO:0007669"/>
    <property type="project" value="UniProtKB-UniRule"/>
</dbReference>
<dbReference type="RefSeq" id="WP_130549656.1">
    <property type="nucleotide sequence ID" value="NZ_SHMC01000001.1"/>
</dbReference>
<dbReference type="GO" id="GO:0005886">
    <property type="term" value="C:plasma membrane"/>
    <property type="evidence" value="ECO:0007669"/>
    <property type="project" value="UniProtKB-SubCell"/>
</dbReference>